<accession>A0A918V581</accession>
<gene>
    <name evidence="1" type="ORF">GCM10007028_03530</name>
</gene>
<comment type="caution">
    <text evidence="1">The sequence shown here is derived from an EMBL/GenBank/DDBJ whole genome shotgun (WGS) entry which is preliminary data.</text>
</comment>
<organism evidence="1 2">
    <name type="scientific">Algibacter mikhailovii</name>
    <dbReference type="NCBI Taxonomy" id="425498"/>
    <lineage>
        <taxon>Bacteria</taxon>
        <taxon>Pseudomonadati</taxon>
        <taxon>Bacteroidota</taxon>
        <taxon>Flavobacteriia</taxon>
        <taxon>Flavobacteriales</taxon>
        <taxon>Flavobacteriaceae</taxon>
        <taxon>Algibacter</taxon>
    </lineage>
</organism>
<name>A0A918V581_9FLAO</name>
<dbReference type="NCBIfam" id="TIGR02241">
    <property type="entry name" value="conserved hypothetical phage tail region protein"/>
    <property type="match status" value="1"/>
</dbReference>
<keyword evidence="2" id="KW-1185">Reference proteome</keyword>
<sequence>MGDALRNFQFTVDFTNNDFNSDRHFQSVEGLHAQITKDISKKAWLSEFDVLILKRAYRPDSNIVAWCMNAVNNKILTPENLSINLFNSRFEVVSQWQVVKAIPVGWSLSPLNAEEGQILIETITLKYSYFQVVNSKGKIVSPKKKPFIKKRVKD</sequence>
<protein>
    <recommendedName>
        <fullName evidence="3">Phage tail protein</fullName>
    </recommendedName>
</protein>
<dbReference type="AlphaFoldDB" id="A0A918V581"/>
<reference evidence="1" key="2">
    <citation type="submission" date="2020-09" db="EMBL/GenBank/DDBJ databases">
        <authorList>
            <person name="Sun Q."/>
            <person name="Kim S."/>
        </authorList>
    </citation>
    <scope>NUCLEOTIDE SEQUENCE</scope>
    <source>
        <strain evidence="1">KCTC 12710</strain>
    </source>
</reference>
<dbReference type="Proteomes" id="UP000636004">
    <property type="component" value="Unassembled WGS sequence"/>
</dbReference>
<evidence type="ECO:0000313" key="2">
    <source>
        <dbReference type="Proteomes" id="UP000636004"/>
    </source>
</evidence>
<dbReference type="RefSeq" id="WP_189358881.1">
    <property type="nucleotide sequence ID" value="NZ_BMWZ01000001.1"/>
</dbReference>
<dbReference type="InterPro" id="IPR010667">
    <property type="entry name" value="Phage_T4_Gp19"/>
</dbReference>
<evidence type="ECO:0008006" key="3">
    <source>
        <dbReference type="Google" id="ProtNLM"/>
    </source>
</evidence>
<dbReference type="Pfam" id="PF06841">
    <property type="entry name" value="Phage_T4_gp19"/>
    <property type="match status" value="1"/>
</dbReference>
<dbReference type="EMBL" id="BMWZ01000001">
    <property type="protein sequence ID" value="GGZ69746.1"/>
    <property type="molecule type" value="Genomic_DNA"/>
</dbReference>
<evidence type="ECO:0000313" key="1">
    <source>
        <dbReference type="EMBL" id="GGZ69746.1"/>
    </source>
</evidence>
<dbReference type="InterPro" id="IPR011747">
    <property type="entry name" value="CHP02241"/>
</dbReference>
<proteinExistence type="predicted"/>
<dbReference type="GO" id="GO:0005198">
    <property type="term" value="F:structural molecule activity"/>
    <property type="evidence" value="ECO:0007669"/>
    <property type="project" value="InterPro"/>
</dbReference>
<reference evidence="1" key="1">
    <citation type="journal article" date="2014" name="Int. J. Syst. Evol. Microbiol.">
        <title>Complete genome sequence of Corynebacterium casei LMG S-19264T (=DSM 44701T), isolated from a smear-ripened cheese.</title>
        <authorList>
            <consortium name="US DOE Joint Genome Institute (JGI-PGF)"/>
            <person name="Walter F."/>
            <person name="Albersmeier A."/>
            <person name="Kalinowski J."/>
            <person name="Ruckert C."/>
        </authorList>
    </citation>
    <scope>NUCLEOTIDE SEQUENCE</scope>
    <source>
        <strain evidence="1">KCTC 12710</strain>
    </source>
</reference>